<dbReference type="OMA" id="AGHENIC"/>
<reference evidence="8" key="1">
    <citation type="journal article" date="2011" name="Nature">
        <title>A high-resolution map of human evolutionary constraint using 29 mammals.</title>
        <authorList>
            <person name="Lindblad-Toh K."/>
            <person name="Garber M."/>
            <person name="Zuk O."/>
            <person name="Lin M.F."/>
            <person name="Parker B.J."/>
            <person name="Washietl S."/>
            <person name="Kheradpour P."/>
            <person name="Ernst J."/>
            <person name="Jordan G."/>
            <person name="Mauceli E."/>
            <person name="Ward L.D."/>
            <person name="Lowe C.B."/>
            <person name="Holloway A.K."/>
            <person name="Clamp M."/>
            <person name="Gnerre S."/>
            <person name="Alfoldi J."/>
            <person name="Beal K."/>
            <person name="Chang J."/>
            <person name="Clawson H."/>
            <person name="Cuff J."/>
            <person name="Di Palma F."/>
            <person name="Fitzgerald S."/>
            <person name="Flicek P."/>
            <person name="Guttman M."/>
            <person name="Hubisz M.J."/>
            <person name="Jaffe D.B."/>
            <person name="Jungreis I."/>
            <person name="Kent W.J."/>
            <person name="Kostka D."/>
            <person name="Lara M."/>
            <person name="Martins A.L."/>
            <person name="Massingham T."/>
            <person name="Moltke I."/>
            <person name="Raney B.J."/>
            <person name="Rasmussen M.D."/>
            <person name="Robinson J."/>
            <person name="Stark A."/>
            <person name="Vilella A.J."/>
            <person name="Wen J."/>
            <person name="Xie X."/>
            <person name="Zody M.C."/>
            <person name="Baldwin J."/>
            <person name="Bloom T."/>
            <person name="Chin C.W."/>
            <person name="Heiman D."/>
            <person name="Nicol R."/>
            <person name="Nusbaum C."/>
            <person name="Young S."/>
            <person name="Wilkinson J."/>
            <person name="Worley K.C."/>
            <person name="Kovar C.L."/>
            <person name="Muzny D.M."/>
            <person name="Gibbs R.A."/>
            <person name="Cree A."/>
            <person name="Dihn H.H."/>
            <person name="Fowler G."/>
            <person name="Jhangiani S."/>
            <person name="Joshi V."/>
            <person name="Lee S."/>
            <person name="Lewis L.R."/>
            <person name="Nazareth L.V."/>
            <person name="Okwuonu G."/>
            <person name="Santibanez J."/>
            <person name="Warren W.C."/>
            <person name="Mardis E.R."/>
            <person name="Weinstock G.M."/>
            <person name="Wilson R.K."/>
            <person name="Delehaunty K."/>
            <person name="Dooling D."/>
            <person name="Fronik C."/>
            <person name="Fulton L."/>
            <person name="Fulton B."/>
            <person name="Graves T."/>
            <person name="Minx P."/>
            <person name="Sodergren E."/>
            <person name="Birney E."/>
            <person name="Margulies E.H."/>
            <person name="Herrero J."/>
            <person name="Green E.D."/>
            <person name="Haussler D."/>
            <person name="Siepel A."/>
            <person name="Goldman N."/>
            <person name="Pollard K.S."/>
            <person name="Pedersen J.S."/>
            <person name="Lander E.S."/>
            <person name="Kellis M."/>
        </authorList>
    </citation>
    <scope>NUCLEOTIDE SEQUENCE [LARGE SCALE GENOMIC DNA]</scope>
    <source>
        <strain evidence="8">2N</strain>
    </source>
</reference>
<keyword evidence="8" id="KW-1185">Reference proteome</keyword>
<proteinExistence type="inferred from homology"/>
<dbReference type="InterPro" id="IPR013078">
    <property type="entry name" value="His_Pase_superF_clade-1"/>
</dbReference>
<dbReference type="GO" id="GO:0004619">
    <property type="term" value="F:phosphoglycerate mutase activity"/>
    <property type="evidence" value="ECO:0007669"/>
    <property type="project" value="UniProtKB-EC"/>
</dbReference>
<dbReference type="AlphaFoldDB" id="H0WDE6"/>
<dbReference type="GO" id="GO:0006096">
    <property type="term" value="P:glycolytic process"/>
    <property type="evidence" value="ECO:0007669"/>
    <property type="project" value="UniProtKB-KW"/>
</dbReference>
<name>H0WDE6_CAVPO</name>
<dbReference type="STRING" id="10141.ENSCPOP00000021018"/>
<evidence type="ECO:0000256" key="3">
    <source>
        <dbReference type="ARBA" id="ARBA00023152"/>
    </source>
</evidence>
<dbReference type="PANTHER" id="PTHR11931">
    <property type="entry name" value="PHOSPHOGLYCERATE MUTASE"/>
    <property type="match status" value="1"/>
</dbReference>
<feature type="binding site" evidence="5">
    <location>
        <position position="38"/>
    </location>
    <ligand>
        <name>substrate</name>
    </ligand>
</feature>
<feature type="site" description="Transition state stabilizer" evidence="6">
    <location>
        <position position="137"/>
    </location>
</feature>
<dbReference type="VEuPathDB" id="HostDB:ENSCPOG00000027424"/>
<dbReference type="Bgee" id="ENSCPOG00000027424">
    <property type="expression patterns" value="Expressed in testis"/>
</dbReference>
<dbReference type="NCBIfam" id="TIGR01258">
    <property type="entry name" value="pgm_1"/>
    <property type="match status" value="1"/>
</dbReference>
<dbReference type="Proteomes" id="UP000005447">
    <property type="component" value="Unassembled WGS sequence"/>
</dbReference>
<dbReference type="InParanoid" id="H0WDE6"/>
<dbReference type="HOGENOM" id="CLU_033323_1_1_1"/>
<comment type="similarity">
    <text evidence="1">Belongs to the phosphoglycerate mutase family. BPG-dependent PGAM subfamily.</text>
</comment>
<evidence type="ECO:0000256" key="2">
    <source>
        <dbReference type="ARBA" id="ARBA00012028"/>
    </source>
</evidence>
<dbReference type="Gene3D" id="3.40.50.1240">
    <property type="entry name" value="Phosphoglycerate mutase-like"/>
    <property type="match status" value="1"/>
</dbReference>
<feature type="binding site" evidence="5">
    <location>
        <position position="76"/>
    </location>
    <ligand>
        <name>substrate</name>
    </ligand>
</feature>
<reference evidence="7" key="2">
    <citation type="submission" date="2025-08" db="UniProtKB">
        <authorList>
            <consortium name="Ensembl"/>
        </authorList>
    </citation>
    <scope>IDENTIFICATION</scope>
    <source>
        <strain evidence="7">2N</strain>
    </source>
</reference>
<accession>H0WDE6</accession>
<organism evidence="7 8">
    <name type="scientific">Cavia porcellus</name>
    <name type="common">Guinea pig</name>
    <dbReference type="NCBI Taxonomy" id="10141"/>
    <lineage>
        <taxon>Eukaryota</taxon>
        <taxon>Metazoa</taxon>
        <taxon>Chordata</taxon>
        <taxon>Craniata</taxon>
        <taxon>Vertebrata</taxon>
        <taxon>Euteleostomi</taxon>
        <taxon>Mammalia</taxon>
        <taxon>Eutheria</taxon>
        <taxon>Euarchontoglires</taxon>
        <taxon>Glires</taxon>
        <taxon>Rodentia</taxon>
        <taxon>Hystricomorpha</taxon>
        <taxon>Caviidae</taxon>
        <taxon>Cavia</taxon>
    </lineage>
</organism>
<dbReference type="Pfam" id="PF00300">
    <property type="entry name" value="His_Phos_1"/>
    <property type="match status" value="1"/>
</dbReference>
<keyword evidence="4" id="KW-0413">Isomerase</keyword>
<keyword evidence="3" id="KW-0324">Glycolysis</keyword>
<dbReference type="EMBL" id="AAKN02003964">
    <property type="status" value="NOT_ANNOTATED_CDS"/>
    <property type="molecule type" value="Genomic_DNA"/>
</dbReference>
<evidence type="ECO:0000256" key="4">
    <source>
        <dbReference type="ARBA" id="ARBA00023235"/>
    </source>
</evidence>
<sequence>MATYKLNLENPLYPAGHKEAKHNAGYEFDICFTLVQKRAICTLWAVLDVIDQTWVPVMRTWCLNKRYYGDLTGLNKAETSAKHSVIQVKDCRYADLIEDQLPSCESLKVTISRALPLWNEEIVPQITEGKRVLVAAHCNSLQGIVKHLENLSEEAVMELNLPSSIPIVFKLDKSWIKSIKPMQFLGDEETKRKVMEAVAAQGKAKKSRSPGSLLSPPSIPLHLSPAPVTLTTSVGILCCSCRWGPVAPISF</sequence>
<evidence type="ECO:0000256" key="6">
    <source>
        <dbReference type="PIRSR" id="PIRSR613078-3"/>
    </source>
</evidence>
<dbReference type="InterPro" id="IPR005952">
    <property type="entry name" value="Phosphogly_mut1"/>
</dbReference>
<protein>
    <recommendedName>
        <fullName evidence="2">phosphoglycerate mutase (2,3-diphosphoglycerate-dependent)</fullName>
        <ecNumber evidence="2">5.4.2.11</ecNumber>
    </recommendedName>
</protein>
<dbReference type="GeneTree" id="ENSGT00950000182926"/>
<evidence type="ECO:0000256" key="1">
    <source>
        <dbReference type="ARBA" id="ARBA00006717"/>
    </source>
</evidence>
<dbReference type="EC" id="5.4.2.11" evidence="2"/>
<evidence type="ECO:0000313" key="7">
    <source>
        <dbReference type="Ensembl" id="ENSCPOP00000021018.2"/>
    </source>
</evidence>
<dbReference type="SUPFAM" id="SSF53254">
    <property type="entry name" value="Phosphoglycerate mutase-like"/>
    <property type="match status" value="1"/>
</dbReference>
<reference evidence="7" key="3">
    <citation type="submission" date="2025-09" db="UniProtKB">
        <authorList>
            <consortium name="Ensembl"/>
        </authorList>
    </citation>
    <scope>IDENTIFICATION</scope>
    <source>
        <strain evidence="7">2N</strain>
    </source>
</reference>
<evidence type="ECO:0000313" key="8">
    <source>
        <dbReference type="Proteomes" id="UP000005447"/>
    </source>
</evidence>
<dbReference type="InterPro" id="IPR029033">
    <property type="entry name" value="His_PPase_superfam"/>
</dbReference>
<dbReference type="Ensembl" id="ENSCPOT00000020702.2">
    <property type="protein sequence ID" value="ENSCPOP00000021018.2"/>
    <property type="gene ID" value="ENSCPOG00000027424.2"/>
</dbReference>
<evidence type="ECO:0000256" key="5">
    <source>
        <dbReference type="PIRSR" id="PIRSR613078-2"/>
    </source>
</evidence>